<keyword evidence="2" id="KW-1185">Reference proteome</keyword>
<name>A0A3M2L422_9NOCA</name>
<evidence type="ECO:0000313" key="1">
    <source>
        <dbReference type="EMBL" id="RMI31460.1"/>
    </source>
</evidence>
<dbReference type="RefSeq" id="WP_122189410.1">
    <property type="nucleotide sequence ID" value="NZ_RFFH01000007.1"/>
</dbReference>
<gene>
    <name evidence="1" type="ORF">EBN03_19165</name>
</gene>
<dbReference type="AlphaFoldDB" id="A0A3M2L422"/>
<evidence type="ECO:0000313" key="2">
    <source>
        <dbReference type="Proteomes" id="UP000279275"/>
    </source>
</evidence>
<accession>A0A3M2L422</accession>
<dbReference type="EMBL" id="RFFH01000007">
    <property type="protein sequence ID" value="RMI31460.1"/>
    <property type="molecule type" value="Genomic_DNA"/>
</dbReference>
<dbReference type="Proteomes" id="UP000279275">
    <property type="component" value="Unassembled WGS sequence"/>
</dbReference>
<proteinExistence type="predicted"/>
<comment type="caution">
    <text evidence="1">The sequence shown here is derived from an EMBL/GenBank/DDBJ whole genome shotgun (WGS) entry which is preliminary data.</text>
</comment>
<sequence length="103" mass="11365">MMESLNVDPEWWHQMGRHHHTVASGIREWAAPPADFLRNFEAMYGKAAYSMALRVHQYYVGVRQPALCDLADRHATAGGNCFDVGVTFVGDDQGGMPGAVVES</sequence>
<organism evidence="1 2">
    <name type="scientific">Nocardia stercoris</name>
    <dbReference type="NCBI Taxonomy" id="2483361"/>
    <lineage>
        <taxon>Bacteria</taxon>
        <taxon>Bacillati</taxon>
        <taxon>Actinomycetota</taxon>
        <taxon>Actinomycetes</taxon>
        <taxon>Mycobacteriales</taxon>
        <taxon>Nocardiaceae</taxon>
        <taxon>Nocardia</taxon>
    </lineage>
</organism>
<reference evidence="1 2" key="1">
    <citation type="submission" date="2018-10" db="EMBL/GenBank/DDBJ databases">
        <title>Isolation from cow dung.</title>
        <authorList>
            <person name="Ling L."/>
        </authorList>
    </citation>
    <scope>NUCLEOTIDE SEQUENCE [LARGE SCALE GENOMIC DNA]</scope>
    <source>
        <strain evidence="1 2">NEAU-LL90</strain>
    </source>
</reference>
<protein>
    <submittedName>
        <fullName evidence="1">Uncharacterized protein</fullName>
    </submittedName>
</protein>